<comment type="caution">
    <text evidence="1">The sequence shown here is derived from an EMBL/GenBank/DDBJ whole genome shotgun (WGS) entry which is preliminary data.</text>
</comment>
<sequence length="188" mass="20645">MSDLDLRQTVERVVSALEALGVRFHITGGLASSYYGEPRTTRDADFVVRLGHSEGTKLVTALSREFLIEAEAVRQAIASRGLFQALDQDTLMKADFHVGERIEGELDRSVVHELFEGFSAPLVSKEDAILSKLIWVQEGSDRSRTDILGMLLDPTPFDLGWVRTQARVVGCGAILSELENQASRVGDG</sequence>
<name>A0A956NEB2_UNCEI</name>
<organism evidence="1 2">
    <name type="scientific">Eiseniibacteriota bacterium</name>
    <dbReference type="NCBI Taxonomy" id="2212470"/>
    <lineage>
        <taxon>Bacteria</taxon>
        <taxon>Candidatus Eiseniibacteriota</taxon>
    </lineage>
</organism>
<evidence type="ECO:0008006" key="3">
    <source>
        <dbReference type="Google" id="ProtNLM"/>
    </source>
</evidence>
<dbReference type="Proteomes" id="UP000739538">
    <property type="component" value="Unassembled WGS sequence"/>
</dbReference>
<protein>
    <recommendedName>
        <fullName evidence="3">Nucleotidyltransferase family protein</fullName>
    </recommendedName>
</protein>
<dbReference type="Gene3D" id="3.30.460.40">
    <property type="match status" value="1"/>
</dbReference>
<reference evidence="1" key="1">
    <citation type="submission" date="2020-04" db="EMBL/GenBank/DDBJ databases">
        <authorList>
            <person name="Zhang T."/>
        </authorList>
    </citation>
    <scope>NUCLEOTIDE SEQUENCE</scope>
    <source>
        <strain evidence="1">HKST-UBA02</strain>
    </source>
</reference>
<gene>
    <name evidence="1" type="ORF">KDA27_14015</name>
</gene>
<evidence type="ECO:0000313" key="2">
    <source>
        <dbReference type="Proteomes" id="UP000739538"/>
    </source>
</evidence>
<dbReference type="SUPFAM" id="SSF81301">
    <property type="entry name" value="Nucleotidyltransferase"/>
    <property type="match status" value="1"/>
</dbReference>
<proteinExistence type="predicted"/>
<accession>A0A956NEB2</accession>
<dbReference type="AlphaFoldDB" id="A0A956NEB2"/>
<evidence type="ECO:0000313" key="1">
    <source>
        <dbReference type="EMBL" id="MCA9756916.1"/>
    </source>
</evidence>
<reference evidence="1" key="2">
    <citation type="journal article" date="2021" name="Microbiome">
        <title>Successional dynamics and alternative stable states in a saline activated sludge microbial community over 9 years.</title>
        <authorList>
            <person name="Wang Y."/>
            <person name="Ye J."/>
            <person name="Ju F."/>
            <person name="Liu L."/>
            <person name="Boyd J.A."/>
            <person name="Deng Y."/>
            <person name="Parks D.H."/>
            <person name="Jiang X."/>
            <person name="Yin X."/>
            <person name="Woodcroft B.J."/>
            <person name="Tyson G.W."/>
            <person name="Hugenholtz P."/>
            <person name="Polz M.F."/>
            <person name="Zhang T."/>
        </authorList>
    </citation>
    <scope>NUCLEOTIDE SEQUENCE</scope>
    <source>
        <strain evidence="1">HKST-UBA02</strain>
    </source>
</reference>
<dbReference type="EMBL" id="JAGQHS010000072">
    <property type="protein sequence ID" value="MCA9756916.1"/>
    <property type="molecule type" value="Genomic_DNA"/>
</dbReference>
<dbReference type="InterPro" id="IPR043519">
    <property type="entry name" value="NT_sf"/>
</dbReference>